<dbReference type="GO" id="GO:0043190">
    <property type="term" value="C:ATP-binding cassette (ABC) transporter complex"/>
    <property type="evidence" value="ECO:0007669"/>
    <property type="project" value="InterPro"/>
</dbReference>
<dbReference type="Gene3D" id="3.10.105.10">
    <property type="entry name" value="Dipeptide-binding Protein, Domain 3"/>
    <property type="match status" value="1"/>
</dbReference>
<sequence>MQVLADQSETPRSRNERGLHVKLNKRPGALVATALAGAMLLSACGGGSDDNGSGSGGDGGTFTAYIGEPKSPLIPGNTTESEGAKVIAALWTGLVGYSEEGEVEYTGVAESIESEDNQNWTITLKDGWTFHDGSEVTAQSFVDAWNYTANPENAQDGGSYLARIAGFQELQDGAATELSGLAVEDDLTFTVALAAPFSLFPAVVGYDAFNPLPEAFFEDPEAFGTNPIGNGPFQADSEYVPGQGITLTRYEDYAGEDKAQAEGMEFIVYADQATAYTDAQDGNVDIVDVIPPEVIKSAESEFGDNFINTEVSQITYLGFPTYDARFSDPRVRQAISMAIDRDAISEAIFSGTRTAADSFIAPVVDGYREGSCEFCTFDVDAANQLLEEAGFDKSQPVNLWFNAGGGHDAWMEAVGNQLRTNLGIEFSLQGNLDFAQYLPLGEQKGFTGPFRMGWSFDYPAAESYLTPLFSESSLPPLGSNYSFYGNAEADALIAEGDKAGSEEEAIGFYQQAEDLIAEDMPYAPMFFTQIQSVHTDNVDNVRIDLFQRPVWSEVTVNG</sequence>
<dbReference type="Pfam" id="PF00496">
    <property type="entry name" value="SBP_bac_5"/>
    <property type="match status" value="1"/>
</dbReference>
<dbReference type="InterPro" id="IPR000914">
    <property type="entry name" value="SBP_5_dom"/>
</dbReference>
<feature type="domain" description="Solute-binding protein family 5" evidence="1">
    <location>
        <begin position="107"/>
        <end position="472"/>
    </location>
</feature>
<dbReference type="InterPro" id="IPR030678">
    <property type="entry name" value="Peptide/Ni-bd"/>
</dbReference>
<evidence type="ECO:0000313" key="2">
    <source>
        <dbReference type="EMBL" id="SDF23518.1"/>
    </source>
</evidence>
<dbReference type="PIRSF" id="PIRSF002741">
    <property type="entry name" value="MppA"/>
    <property type="match status" value="1"/>
</dbReference>
<dbReference type="GO" id="GO:0042597">
    <property type="term" value="C:periplasmic space"/>
    <property type="evidence" value="ECO:0007669"/>
    <property type="project" value="UniProtKB-ARBA"/>
</dbReference>
<reference evidence="3" key="1">
    <citation type="submission" date="2016-10" db="EMBL/GenBank/DDBJ databases">
        <authorList>
            <person name="Varghese N."/>
            <person name="Submissions S."/>
        </authorList>
    </citation>
    <scope>NUCLEOTIDE SEQUENCE [LARGE SCALE GENOMIC DNA]</scope>
    <source>
        <strain evidence="3">DSM 44268</strain>
    </source>
</reference>
<name>A0A1G7JF20_9ACTN</name>
<organism evidence="2 3">
    <name type="scientific">Blastococcus aurantiacus</name>
    <dbReference type="NCBI Taxonomy" id="1550231"/>
    <lineage>
        <taxon>Bacteria</taxon>
        <taxon>Bacillati</taxon>
        <taxon>Actinomycetota</taxon>
        <taxon>Actinomycetes</taxon>
        <taxon>Geodermatophilales</taxon>
        <taxon>Geodermatophilaceae</taxon>
        <taxon>Blastococcus</taxon>
    </lineage>
</organism>
<dbReference type="Proteomes" id="UP000199406">
    <property type="component" value="Unassembled WGS sequence"/>
</dbReference>
<dbReference type="SUPFAM" id="SSF53850">
    <property type="entry name" value="Periplasmic binding protein-like II"/>
    <property type="match status" value="1"/>
</dbReference>
<dbReference type="GO" id="GO:0015833">
    <property type="term" value="P:peptide transport"/>
    <property type="evidence" value="ECO:0007669"/>
    <property type="project" value="TreeGrafter"/>
</dbReference>
<dbReference type="STRING" id="1550231.SAMN05660662_1475"/>
<dbReference type="EMBL" id="FNBT01000002">
    <property type="protein sequence ID" value="SDF23518.1"/>
    <property type="molecule type" value="Genomic_DNA"/>
</dbReference>
<protein>
    <submittedName>
        <fullName evidence="2">Oligopeptide transport system substrate-binding protein</fullName>
    </submittedName>
</protein>
<dbReference type="Gene3D" id="3.40.190.10">
    <property type="entry name" value="Periplasmic binding protein-like II"/>
    <property type="match status" value="1"/>
</dbReference>
<gene>
    <name evidence="2" type="ORF">SAMN05660662_1475</name>
</gene>
<dbReference type="PANTHER" id="PTHR30290:SF83">
    <property type="entry name" value="ABC TRANSPORTER SUBSTRATE-BINDING PROTEIN"/>
    <property type="match status" value="1"/>
</dbReference>
<dbReference type="PANTHER" id="PTHR30290">
    <property type="entry name" value="PERIPLASMIC BINDING COMPONENT OF ABC TRANSPORTER"/>
    <property type="match status" value="1"/>
</dbReference>
<dbReference type="CDD" id="cd00995">
    <property type="entry name" value="PBP2_NikA_DppA_OppA_like"/>
    <property type="match status" value="1"/>
</dbReference>
<evidence type="ECO:0000259" key="1">
    <source>
        <dbReference type="Pfam" id="PF00496"/>
    </source>
</evidence>
<evidence type="ECO:0000313" key="3">
    <source>
        <dbReference type="Proteomes" id="UP000199406"/>
    </source>
</evidence>
<dbReference type="Gene3D" id="3.90.76.10">
    <property type="entry name" value="Dipeptide-binding Protein, Domain 1"/>
    <property type="match status" value="1"/>
</dbReference>
<keyword evidence="3" id="KW-1185">Reference proteome</keyword>
<dbReference type="GO" id="GO:1904680">
    <property type="term" value="F:peptide transmembrane transporter activity"/>
    <property type="evidence" value="ECO:0007669"/>
    <property type="project" value="TreeGrafter"/>
</dbReference>
<dbReference type="InterPro" id="IPR039424">
    <property type="entry name" value="SBP_5"/>
</dbReference>
<dbReference type="AlphaFoldDB" id="A0A1G7JF20"/>
<proteinExistence type="predicted"/>
<accession>A0A1G7JF20</accession>